<organism evidence="2 3">
    <name type="scientific">Seminavis robusta</name>
    <dbReference type="NCBI Taxonomy" id="568900"/>
    <lineage>
        <taxon>Eukaryota</taxon>
        <taxon>Sar</taxon>
        <taxon>Stramenopiles</taxon>
        <taxon>Ochrophyta</taxon>
        <taxon>Bacillariophyta</taxon>
        <taxon>Bacillariophyceae</taxon>
        <taxon>Bacillariophycidae</taxon>
        <taxon>Naviculales</taxon>
        <taxon>Naviculaceae</taxon>
        <taxon>Seminavis</taxon>
    </lineage>
</organism>
<feature type="region of interest" description="Disordered" evidence="1">
    <location>
        <begin position="1"/>
        <end position="26"/>
    </location>
</feature>
<gene>
    <name evidence="2" type="ORF">SEMRO_3153_G344530.1</name>
</gene>
<accession>A0A9N8F562</accession>
<reference evidence="2" key="1">
    <citation type="submission" date="2020-06" db="EMBL/GenBank/DDBJ databases">
        <authorList>
            <consortium name="Plant Systems Biology data submission"/>
        </authorList>
    </citation>
    <scope>NUCLEOTIDE SEQUENCE</scope>
    <source>
        <strain evidence="2">D6</strain>
    </source>
</reference>
<keyword evidence="3" id="KW-1185">Reference proteome</keyword>
<evidence type="ECO:0000256" key="1">
    <source>
        <dbReference type="SAM" id="MobiDB-lite"/>
    </source>
</evidence>
<dbReference type="AlphaFoldDB" id="A0A9N8F562"/>
<protein>
    <submittedName>
        <fullName evidence="2">Uncharacterized protein</fullName>
    </submittedName>
</protein>
<feature type="region of interest" description="Disordered" evidence="1">
    <location>
        <begin position="191"/>
        <end position="220"/>
    </location>
</feature>
<feature type="region of interest" description="Disordered" evidence="1">
    <location>
        <begin position="91"/>
        <end position="111"/>
    </location>
</feature>
<evidence type="ECO:0000313" key="3">
    <source>
        <dbReference type="Proteomes" id="UP001153069"/>
    </source>
</evidence>
<proteinExistence type="predicted"/>
<dbReference type="Proteomes" id="UP001153069">
    <property type="component" value="Unassembled WGS sequence"/>
</dbReference>
<feature type="region of interest" description="Disordered" evidence="1">
    <location>
        <begin position="38"/>
        <end position="61"/>
    </location>
</feature>
<comment type="caution">
    <text evidence="2">The sequence shown here is derived from an EMBL/GenBank/DDBJ whole genome shotgun (WGS) entry which is preliminary data.</text>
</comment>
<sequence>MSSTSSDSGSKRSADHLVPSNTPNKCFKPSAAHRFTPCIRPASAPVPTEPPAKRRKTMHDPSTSSRFKFIFASSAAAVEEEPVVEYFDPSKLSAPVSTAPPAKRRKTMHDPSTSSRFKFIFASSAAALEEEPVVEYFNPPMQDDDSTDQRDFWNAALLPPLNQENQNPVENEANALVGQNPVEDEANDLVGQNPVEDESSSDASESVLDIEDGSTTESKLSVPAEISVPADAMAALHENSMDGNSAWSARRWFRFLRVPLLATMVVGAPYYSSGSVVCNQQSGMCMLLKPKV</sequence>
<name>A0A9N8F562_9STRA</name>
<dbReference type="EMBL" id="CAICTM010003151">
    <property type="protein sequence ID" value="CAB9530975.1"/>
    <property type="molecule type" value="Genomic_DNA"/>
</dbReference>
<evidence type="ECO:0000313" key="2">
    <source>
        <dbReference type="EMBL" id="CAB9530975.1"/>
    </source>
</evidence>